<evidence type="ECO:0000256" key="3">
    <source>
        <dbReference type="ARBA" id="ARBA00022741"/>
    </source>
</evidence>
<dbReference type="InterPro" id="IPR008925">
    <property type="entry name" value="aa_tRNA-synth_I_cd-bd_sf"/>
</dbReference>
<name>A0ABW6XUB4_9ACTN</name>
<dbReference type="Proteomes" id="UP001602370">
    <property type="component" value="Unassembled WGS sequence"/>
</dbReference>
<reference evidence="11 12" key="1">
    <citation type="submission" date="2024-10" db="EMBL/GenBank/DDBJ databases">
        <title>The Natural Products Discovery Center: Release of the First 8490 Sequenced Strains for Exploring Actinobacteria Biosynthetic Diversity.</title>
        <authorList>
            <person name="Kalkreuter E."/>
            <person name="Kautsar S.A."/>
            <person name="Yang D."/>
            <person name="Bader C.D."/>
            <person name="Teijaro C.N."/>
            <person name="Fluegel L."/>
            <person name="Davis C.M."/>
            <person name="Simpson J.R."/>
            <person name="Lauterbach L."/>
            <person name="Steele A.D."/>
            <person name="Gui C."/>
            <person name="Meng S."/>
            <person name="Li G."/>
            <person name="Viehrig K."/>
            <person name="Ye F."/>
            <person name="Su P."/>
            <person name="Kiefer A.F."/>
            <person name="Nichols A."/>
            <person name="Cepeda A.J."/>
            <person name="Yan W."/>
            <person name="Fan B."/>
            <person name="Jiang Y."/>
            <person name="Adhikari A."/>
            <person name="Zheng C.-J."/>
            <person name="Schuster L."/>
            <person name="Cowan T.M."/>
            <person name="Smanski M.J."/>
            <person name="Chevrette M.G."/>
            <person name="De Carvalho L.P.S."/>
            <person name="Shen B."/>
        </authorList>
    </citation>
    <scope>NUCLEOTIDE SEQUENCE [LARGE SCALE GENOMIC DNA]</scope>
    <source>
        <strain evidence="11 12">NPDC012605</strain>
    </source>
</reference>
<dbReference type="InterPro" id="IPR014729">
    <property type="entry name" value="Rossmann-like_a/b/a_fold"/>
</dbReference>
<dbReference type="GO" id="GO:0004818">
    <property type="term" value="F:glutamate-tRNA ligase activity"/>
    <property type="evidence" value="ECO:0007669"/>
    <property type="project" value="UniProtKB-EC"/>
</dbReference>
<keyword evidence="8" id="KW-0963">Cytoplasm</keyword>
<comment type="subunit">
    <text evidence="8">Monomer.</text>
</comment>
<evidence type="ECO:0000256" key="2">
    <source>
        <dbReference type="ARBA" id="ARBA00022723"/>
    </source>
</evidence>
<keyword evidence="3 8" id="KW-0547">Nucleotide-binding</keyword>
<feature type="domain" description="Glutamyl/glutaminyl-tRNA synthetase class Ib catalytic" evidence="9">
    <location>
        <begin position="36"/>
        <end position="323"/>
    </location>
</feature>
<comment type="function">
    <text evidence="8">Catalyzes the attachment of glutamate to tRNA(Glu) in a two-step reaction: glutamate is first activated by ATP to form Glu-AMP and then transferred to the acceptor end of tRNA(Glu).</text>
</comment>
<keyword evidence="1 8" id="KW-0436">Ligase</keyword>
<evidence type="ECO:0000256" key="5">
    <source>
        <dbReference type="ARBA" id="ARBA00022840"/>
    </source>
</evidence>
<dbReference type="HAMAP" id="MF_00022">
    <property type="entry name" value="Glu_tRNA_synth_type1"/>
    <property type="match status" value="1"/>
</dbReference>
<feature type="short sequence motif" description="'KMSKS' region" evidence="8">
    <location>
        <begin position="294"/>
        <end position="298"/>
    </location>
</feature>
<dbReference type="PRINTS" id="PR00987">
    <property type="entry name" value="TRNASYNTHGLU"/>
</dbReference>
<dbReference type="PANTHER" id="PTHR43311:SF1">
    <property type="entry name" value="GLUTAMYL-Q TRNA(ASP) SYNTHETASE"/>
    <property type="match status" value="1"/>
</dbReference>
<dbReference type="InterPro" id="IPR000924">
    <property type="entry name" value="Glu/Gln-tRNA-synth"/>
</dbReference>
<evidence type="ECO:0000256" key="7">
    <source>
        <dbReference type="ARBA" id="ARBA00023146"/>
    </source>
</evidence>
<feature type="domain" description="Aminoacyl-tRNA synthetase class I anticodon-binding" evidence="10">
    <location>
        <begin position="534"/>
        <end position="570"/>
    </location>
</feature>
<dbReference type="PANTHER" id="PTHR43311">
    <property type="entry name" value="GLUTAMATE--TRNA LIGASE"/>
    <property type="match status" value="1"/>
</dbReference>
<dbReference type="PROSITE" id="PS00178">
    <property type="entry name" value="AA_TRNA_LIGASE_I"/>
    <property type="match status" value="1"/>
</dbReference>
<keyword evidence="12" id="KW-1185">Reference proteome</keyword>
<keyword evidence="6 8" id="KW-0648">Protein biosynthesis</keyword>
<dbReference type="InterPro" id="IPR020058">
    <property type="entry name" value="Glu/Gln-tRNA-synth_Ib_cat-dom"/>
</dbReference>
<sequence length="573" mass="62966">MLDLSVINAMFPPDLPEPADWQRRFRPRALPEGAEVTRFAPSPTGHLHIGGLYTAAVARALAHQSGGVHVLRIEDTDRSRQVAGAAEEFSRLLAAFGLAPDEGGVTGAGEWGPYLQSERRDVYLSHVRELLRRDRAYPCFCDRERLARSAEEQRAGRSPIGYYGRWAPCRTLAPGEAARRIATGEPYVVRFRCPYEFPGRVRFTDRIRAAVTMRDNGNDIVLLKSSQEELPLPTYHFAHVVDDHLMRVSLVVRGEEWLSSTPVHLQLHAALGFDPPAYAHLAPLMKAEGPSRRKLSKRKDPEASVDYYLSAGYPPAAVQHYLRGLANIRLMDVPTAEALAAPVRLDGMRPSGPLLDLPKLHSLSREFIASLSPHELYGQLLAWAEEYDPELGSVLARQRGLALAAVAAGRPDGAPARKDLDRWSCFRDRYGFFFVELFGPPPAADDDRYGGLDPDLVRRIAGEFAATLAHGLTVGIDAAPTVDPAVDSAREGSGDATPEEWYGALRALAGRHGYAPDTASWRRDPERWAGPPREVANVVRVALTGATRSPDLFAVARALGRDEVLRRLTAVAG</sequence>
<dbReference type="InterPro" id="IPR020751">
    <property type="entry name" value="aa-tRNA-synth_I_codon-bd_sub2"/>
</dbReference>
<evidence type="ECO:0000313" key="11">
    <source>
        <dbReference type="EMBL" id="MFF5921108.1"/>
    </source>
</evidence>
<dbReference type="Pfam" id="PF19269">
    <property type="entry name" value="Anticodon_2"/>
    <property type="match status" value="1"/>
</dbReference>
<protein>
    <recommendedName>
        <fullName evidence="8">Glutamate--tRNA ligase</fullName>
        <ecNumber evidence="8">6.1.1.17</ecNumber>
    </recommendedName>
    <alternativeName>
        <fullName evidence="8">Glutamyl-tRNA synthetase</fullName>
        <shortName evidence="8">GluRS</shortName>
    </alternativeName>
</protein>
<accession>A0ABW6XUB4</accession>
<keyword evidence="2" id="KW-0479">Metal-binding</keyword>
<comment type="subcellular location">
    <subcellularLocation>
        <location evidence="8">Cytoplasm</location>
    </subcellularLocation>
</comment>
<evidence type="ECO:0000259" key="9">
    <source>
        <dbReference type="Pfam" id="PF00749"/>
    </source>
</evidence>
<evidence type="ECO:0000256" key="6">
    <source>
        <dbReference type="ARBA" id="ARBA00022917"/>
    </source>
</evidence>
<dbReference type="SUPFAM" id="SSF48163">
    <property type="entry name" value="An anticodon-binding domain of class I aminoacyl-tRNA synthetases"/>
    <property type="match status" value="1"/>
</dbReference>
<dbReference type="EC" id="6.1.1.17" evidence="8"/>
<dbReference type="Pfam" id="PF00749">
    <property type="entry name" value="tRNA-synt_1c"/>
    <property type="match status" value="1"/>
</dbReference>
<keyword evidence="4" id="KW-0862">Zinc</keyword>
<dbReference type="Gene3D" id="3.40.50.620">
    <property type="entry name" value="HUPs"/>
    <property type="match status" value="1"/>
</dbReference>
<dbReference type="InterPro" id="IPR004527">
    <property type="entry name" value="Glu-tRNA-ligase_bac/mito"/>
</dbReference>
<dbReference type="SUPFAM" id="SSF52374">
    <property type="entry name" value="Nucleotidylyl transferase"/>
    <property type="match status" value="1"/>
</dbReference>
<evidence type="ECO:0000256" key="4">
    <source>
        <dbReference type="ARBA" id="ARBA00022833"/>
    </source>
</evidence>
<feature type="binding site" evidence="8">
    <location>
        <position position="297"/>
    </location>
    <ligand>
        <name>ATP</name>
        <dbReference type="ChEBI" id="CHEBI:30616"/>
    </ligand>
</feature>
<comment type="catalytic activity">
    <reaction evidence="8">
        <text>tRNA(Glu) + L-glutamate + ATP = L-glutamyl-tRNA(Glu) + AMP + diphosphate</text>
        <dbReference type="Rhea" id="RHEA:23540"/>
        <dbReference type="Rhea" id="RHEA-COMP:9663"/>
        <dbReference type="Rhea" id="RHEA-COMP:9680"/>
        <dbReference type="ChEBI" id="CHEBI:29985"/>
        <dbReference type="ChEBI" id="CHEBI:30616"/>
        <dbReference type="ChEBI" id="CHEBI:33019"/>
        <dbReference type="ChEBI" id="CHEBI:78442"/>
        <dbReference type="ChEBI" id="CHEBI:78520"/>
        <dbReference type="ChEBI" id="CHEBI:456215"/>
        <dbReference type="EC" id="6.1.1.17"/>
    </reaction>
</comment>
<evidence type="ECO:0000256" key="1">
    <source>
        <dbReference type="ARBA" id="ARBA00022598"/>
    </source>
</evidence>
<feature type="short sequence motif" description="'HIGH' region" evidence="8">
    <location>
        <begin position="41"/>
        <end position="51"/>
    </location>
</feature>
<organism evidence="11 12">
    <name type="scientific">Streptomyces flavochromogenes</name>
    <dbReference type="NCBI Taxonomy" id="68199"/>
    <lineage>
        <taxon>Bacteria</taxon>
        <taxon>Bacillati</taxon>
        <taxon>Actinomycetota</taxon>
        <taxon>Actinomycetes</taxon>
        <taxon>Kitasatosporales</taxon>
        <taxon>Streptomycetaceae</taxon>
        <taxon>Streptomyces</taxon>
    </lineage>
</organism>
<dbReference type="InterPro" id="IPR049940">
    <property type="entry name" value="GluQ/Sye"/>
</dbReference>
<comment type="caution">
    <text evidence="11">The sequence shown here is derived from an EMBL/GenBank/DDBJ whole genome shotgun (WGS) entry which is preliminary data.</text>
</comment>
<dbReference type="InterPro" id="IPR001412">
    <property type="entry name" value="aa-tRNA-synth_I_CS"/>
</dbReference>
<dbReference type="RefSeq" id="WP_388308627.1">
    <property type="nucleotide sequence ID" value="NZ_JBIBDZ010000006.1"/>
</dbReference>
<dbReference type="EMBL" id="JBIBDZ010000006">
    <property type="protein sequence ID" value="MFF5921108.1"/>
    <property type="molecule type" value="Genomic_DNA"/>
</dbReference>
<keyword evidence="5 8" id="KW-0067">ATP-binding</keyword>
<proteinExistence type="inferred from homology"/>
<evidence type="ECO:0000313" key="12">
    <source>
        <dbReference type="Proteomes" id="UP001602370"/>
    </source>
</evidence>
<comment type="similarity">
    <text evidence="8">Belongs to the class-I aminoacyl-tRNA synthetase family. Glutamate--tRNA ligase type 1 subfamily.</text>
</comment>
<evidence type="ECO:0000259" key="10">
    <source>
        <dbReference type="Pfam" id="PF19269"/>
    </source>
</evidence>
<dbReference type="InterPro" id="IPR045462">
    <property type="entry name" value="aa-tRNA-synth_I_cd-bd"/>
</dbReference>
<gene>
    <name evidence="8" type="primary">gltX</name>
    <name evidence="11" type="ORF">ACFY8C_22595</name>
</gene>
<evidence type="ECO:0000256" key="8">
    <source>
        <dbReference type="HAMAP-Rule" id="MF_00022"/>
    </source>
</evidence>
<dbReference type="Gene3D" id="1.10.10.350">
    <property type="match status" value="1"/>
</dbReference>
<comment type="caution">
    <text evidence="8">Lacks conserved residue(s) required for the propagation of feature annotation.</text>
</comment>
<keyword evidence="7 8" id="KW-0030">Aminoacyl-tRNA synthetase</keyword>